<sequence length="157" mass="18405">MIRQLMLLGCFTLTSTFTQAGWLTKAIDKWNSSSDLNENIFVQYPTVQEYFHDKFKSPRQIALNNVSYKAGVVMYERAQQYCEKDLGQLVQIEQHPKSLYPYRGAEILDTPNLQKYYGLFECQNIANPWKVYFDHQNQRIIQSLTPILSVDVSYVFE</sequence>
<reference evidence="3" key="1">
    <citation type="submission" date="2016-06" db="EMBL/GenBank/DDBJ databases">
        <authorList>
            <person name="Radolfova-Krizova L."/>
            <person name="Nemec A."/>
        </authorList>
    </citation>
    <scope>NUCLEOTIDE SEQUENCE [LARGE SCALE GENOMIC DNA]</scope>
    <source>
        <strain evidence="3">ANC 4275</strain>
    </source>
</reference>
<evidence type="ECO:0000313" key="2">
    <source>
        <dbReference type="EMBL" id="OBX28706.1"/>
    </source>
</evidence>
<keyword evidence="1" id="KW-0732">Signal</keyword>
<feature type="signal peptide" evidence="1">
    <location>
        <begin position="1"/>
        <end position="20"/>
    </location>
</feature>
<dbReference type="RefSeq" id="WP_067763644.1">
    <property type="nucleotide sequence ID" value="NZ_LZDS01000023.1"/>
</dbReference>
<proteinExistence type="predicted"/>
<dbReference type="Proteomes" id="UP000185753">
    <property type="component" value="Unassembled WGS sequence"/>
</dbReference>
<feature type="chain" id="PRO_5008360704" evidence="1">
    <location>
        <begin position="21"/>
        <end position="157"/>
    </location>
</feature>
<organism evidence="2 3">
    <name type="scientific">Acinetobacter gandensis</name>
    <dbReference type="NCBI Taxonomy" id="1443941"/>
    <lineage>
        <taxon>Bacteria</taxon>
        <taxon>Pseudomonadati</taxon>
        <taxon>Pseudomonadota</taxon>
        <taxon>Gammaproteobacteria</taxon>
        <taxon>Moraxellales</taxon>
        <taxon>Moraxellaceae</taxon>
        <taxon>Acinetobacter</taxon>
    </lineage>
</organism>
<keyword evidence="3" id="KW-1185">Reference proteome</keyword>
<protein>
    <submittedName>
        <fullName evidence="2">Uncharacterized protein</fullName>
    </submittedName>
</protein>
<name>A0A1A7R9V7_9GAMM</name>
<evidence type="ECO:0000256" key="1">
    <source>
        <dbReference type="SAM" id="SignalP"/>
    </source>
</evidence>
<gene>
    <name evidence="2" type="ORF">A9J31_03545</name>
</gene>
<dbReference type="EMBL" id="LZDS01000023">
    <property type="protein sequence ID" value="OBX28706.1"/>
    <property type="molecule type" value="Genomic_DNA"/>
</dbReference>
<dbReference type="AlphaFoldDB" id="A0A1A7R9V7"/>
<dbReference type="OrthoDB" id="6697529at2"/>
<evidence type="ECO:0000313" key="3">
    <source>
        <dbReference type="Proteomes" id="UP000185753"/>
    </source>
</evidence>
<accession>A0A1A7R9V7</accession>
<comment type="caution">
    <text evidence="2">The sequence shown here is derived from an EMBL/GenBank/DDBJ whole genome shotgun (WGS) entry which is preliminary data.</text>
</comment>
<dbReference type="STRING" id="1443941.A9J31_03545"/>